<evidence type="ECO:0000313" key="2">
    <source>
        <dbReference type="Proteomes" id="UP000808337"/>
    </source>
</evidence>
<sequence length="244" mass="28340">MTIFFSCRQKSNNSENKFDNIDIASIDTISAQPINKKIDQDNNCSYDNQESSLGIGLIIAPLKFEIFNDSLLKDKISSWDMYEDASQINMCSKFFKPDYGIMHFVCIAKSEMAYKVLVNFSDVKYLPNTKNYHFKIWDEYISQSFGISRLTSKNGDISKKCPLRIKPNDNADTLIISNGHESFCPMEIKGDWVKVRYDCFYNDENNSYVGEPCHNYIEKCKNPLTGWLRWRQENQLLIGIYLMP</sequence>
<comment type="caution">
    <text evidence="1">The sequence shown here is derived from an EMBL/GenBank/DDBJ whole genome shotgun (WGS) entry which is preliminary data.</text>
</comment>
<evidence type="ECO:0000313" key="1">
    <source>
        <dbReference type="EMBL" id="MBK9985317.1"/>
    </source>
</evidence>
<accession>A0A9D7XW48</accession>
<reference evidence="1 2" key="1">
    <citation type="submission" date="2020-10" db="EMBL/GenBank/DDBJ databases">
        <title>Connecting structure to function with the recovery of over 1000 high-quality activated sludge metagenome-assembled genomes encoding full-length rRNA genes using long-read sequencing.</title>
        <authorList>
            <person name="Singleton C.M."/>
            <person name="Petriglieri F."/>
            <person name="Kristensen J.M."/>
            <person name="Kirkegaard R.H."/>
            <person name="Michaelsen T.Y."/>
            <person name="Andersen M.H."/>
            <person name="Karst S.M."/>
            <person name="Dueholm M.S."/>
            <person name="Nielsen P.H."/>
            <person name="Albertsen M."/>
        </authorList>
    </citation>
    <scope>NUCLEOTIDE SEQUENCE [LARGE SCALE GENOMIC DNA]</scope>
    <source>
        <strain evidence="1">Ribe_18-Q3-R11-54_MAXAC.273</strain>
    </source>
</reference>
<gene>
    <name evidence="1" type="ORF">IPP15_23760</name>
</gene>
<dbReference type="Proteomes" id="UP000808337">
    <property type="component" value="Unassembled WGS sequence"/>
</dbReference>
<protein>
    <submittedName>
        <fullName evidence="1">Uncharacterized protein</fullName>
    </submittedName>
</protein>
<dbReference type="AlphaFoldDB" id="A0A9D7XW48"/>
<dbReference type="EMBL" id="JADKGY010000035">
    <property type="protein sequence ID" value="MBK9985317.1"/>
    <property type="molecule type" value="Genomic_DNA"/>
</dbReference>
<name>A0A9D7XW48_9BACT</name>
<proteinExistence type="predicted"/>
<organism evidence="1 2">
    <name type="scientific">Candidatus Opimibacter skivensis</name>
    <dbReference type="NCBI Taxonomy" id="2982028"/>
    <lineage>
        <taxon>Bacteria</taxon>
        <taxon>Pseudomonadati</taxon>
        <taxon>Bacteroidota</taxon>
        <taxon>Saprospiria</taxon>
        <taxon>Saprospirales</taxon>
        <taxon>Saprospiraceae</taxon>
        <taxon>Candidatus Opimibacter</taxon>
    </lineage>
</organism>